<dbReference type="Proteomes" id="UP000596660">
    <property type="component" value="Unplaced"/>
</dbReference>
<dbReference type="SMR" id="A0A803M9K4"/>
<dbReference type="GO" id="GO:0003677">
    <property type="term" value="F:DNA binding"/>
    <property type="evidence" value="ECO:0007669"/>
    <property type="project" value="UniProtKB-KW"/>
</dbReference>
<dbReference type="OrthoDB" id="1848022at2759"/>
<protein>
    <recommendedName>
        <fullName evidence="6">NAC domain-containing protein</fullName>
    </recommendedName>
</protein>
<gene>
    <name evidence="7" type="primary">LOC110726622</name>
</gene>
<dbReference type="KEGG" id="cqi:110726622"/>
<dbReference type="OMA" id="HYSENFE"/>
<dbReference type="PROSITE" id="PS51005">
    <property type="entry name" value="NAC"/>
    <property type="match status" value="1"/>
</dbReference>
<proteinExistence type="predicted"/>
<evidence type="ECO:0000256" key="3">
    <source>
        <dbReference type="ARBA" id="ARBA00023163"/>
    </source>
</evidence>
<evidence type="ECO:0000313" key="7">
    <source>
        <dbReference type="EnsemblPlants" id="AUR62025580-RA:cds"/>
    </source>
</evidence>
<keyword evidence="8" id="KW-1185">Reference proteome</keyword>
<evidence type="ECO:0000313" key="8">
    <source>
        <dbReference type="Proteomes" id="UP000596660"/>
    </source>
</evidence>
<keyword evidence="3" id="KW-0804">Transcription</keyword>
<evidence type="ECO:0000256" key="2">
    <source>
        <dbReference type="ARBA" id="ARBA00023125"/>
    </source>
</evidence>
<accession>A0A803M9K4</accession>
<dbReference type="AlphaFoldDB" id="A0A803M9K4"/>
<dbReference type="InterPro" id="IPR036093">
    <property type="entry name" value="NAC_dom_sf"/>
</dbReference>
<evidence type="ECO:0000256" key="4">
    <source>
        <dbReference type="ARBA" id="ARBA00023242"/>
    </source>
</evidence>
<dbReference type="RefSeq" id="XP_021761785.1">
    <property type="nucleotide sequence ID" value="XM_021906093.1"/>
</dbReference>
<reference evidence="7" key="1">
    <citation type="journal article" date="2017" name="Nature">
        <title>The genome of Chenopodium quinoa.</title>
        <authorList>
            <person name="Jarvis D.E."/>
            <person name="Ho Y.S."/>
            <person name="Lightfoot D.J."/>
            <person name="Schmoeckel S.M."/>
            <person name="Li B."/>
            <person name="Borm T.J.A."/>
            <person name="Ohyanagi H."/>
            <person name="Mineta K."/>
            <person name="Michell C.T."/>
            <person name="Saber N."/>
            <person name="Kharbatia N.M."/>
            <person name="Rupper R.R."/>
            <person name="Sharp A.R."/>
            <person name="Dally N."/>
            <person name="Boughton B.A."/>
            <person name="Woo Y.H."/>
            <person name="Gao G."/>
            <person name="Schijlen E.G.W.M."/>
            <person name="Guo X."/>
            <person name="Momin A.A."/>
            <person name="Negrao S."/>
            <person name="Al-Babili S."/>
            <person name="Gehring C."/>
            <person name="Roessner U."/>
            <person name="Jung C."/>
            <person name="Murphy K."/>
            <person name="Arold S.T."/>
            <person name="Gojobori T."/>
            <person name="van der Linden C.G."/>
            <person name="van Loo E.N."/>
            <person name="Jellen E.N."/>
            <person name="Maughan P.J."/>
            <person name="Tester M."/>
        </authorList>
    </citation>
    <scope>NUCLEOTIDE SEQUENCE [LARGE SCALE GENOMIC DNA]</scope>
    <source>
        <strain evidence="7">cv. PI 614886</strain>
    </source>
</reference>
<keyword evidence="2" id="KW-0238">DNA-binding</keyword>
<feature type="region of interest" description="Disordered" evidence="5">
    <location>
        <begin position="153"/>
        <end position="183"/>
    </location>
</feature>
<dbReference type="SUPFAM" id="SSF101941">
    <property type="entry name" value="NAC domain"/>
    <property type="match status" value="1"/>
</dbReference>
<evidence type="ECO:0000256" key="1">
    <source>
        <dbReference type="ARBA" id="ARBA00023015"/>
    </source>
</evidence>
<feature type="domain" description="NAC" evidence="6">
    <location>
        <begin position="15"/>
        <end position="198"/>
    </location>
</feature>
<dbReference type="Gene3D" id="2.170.150.80">
    <property type="entry name" value="NAC domain"/>
    <property type="match status" value="1"/>
</dbReference>
<dbReference type="Pfam" id="PF02365">
    <property type="entry name" value="NAM"/>
    <property type="match status" value="1"/>
</dbReference>
<name>A0A803M9K4_CHEQI</name>
<organism evidence="7 8">
    <name type="scientific">Chenopodium quinoa</name>
    <name type="common">Quinoa</name>
    <dbReference type="NCBI Taxonomy" id="63459"/>
    <lineage>
        <taxon>Eukaryota</taxon>
        <taxon>Viridiplantae</taxon>
        <taxon>Streptophyta</taxon>
        <taxon>Embryophyta</taxon>
        <taxon>Tracheophyta</taxon>
        <taxon>Spermatophyta</taxon>
        <taxon>Magnoliopsida</taxon>
        <taxon>eudicotyledons</taxon>
        <taxon>Gunneridae</taxon>
        <taxon>Pentapetalae</taxon>
        <taxon>Caryophyllales</taxon>
        <taxon>Chenopodiaceae</taxon>
        <taxon>Chenopodioideae</taxon>
        <taxon>Atripliceae</taxon>
        <taxon>Chenopodium</taxon>
    </lineage>
</organism>
<keyword evidence="1" id="KW-0805">Transcription regulation</keyword>
<dbReference type="GeneID" id="110726622"/>
<dbReference type="InterPro" id="IPR003441">
    <property type="entry name" value="NAC-dom"/>
</dbReference>
<evidence type="ECO:0000259" key="6">
    <source>
        <dbReference type="PROSITE" id="PS51005"/>
    </source>
</evidence>
<evidence type="ECO:0000256" key="5">
    <source>
        <dbReference type="SAM" id="MobiDB-lite"/>
    </source>
</evidence>
<dbReference type="Gramene" id="AUR62025580-RA">
    <property type="protein sequence ID" value="AUR62025580-RA:cds"/>
    <property type="gene ID" value="AUR62025580"/>
</dbReference>
<dbReference type="EnsemblPlants" id="AUR62025580-RA">
    <property type="protein sequence ID" value="AUR62025580-RA:cds"/>
    <property type="gene ID" value="AUR62025580"/>
</dbReference>
<sequence length="342" mass="39460">MASSSNETVNFWNMIPPGFRFEPKDEELITHYLVPKINGEALPPNKMHETVLYGVLAPQDLTLYYEPESENTWYFFTRLERLYENGSRPRRSAGNGYWKATGVDATIRNKQGVIIGHKKALAFFIKIEPPPINKNEPKGIKTPWLMHEFRLANTSEPKPKRRKTNDHNAAHSNTTSHSEGSKPKNMLDGWVLCKVYKLGRDVAVDEAPIIPVAQEEHDQVVVHSQEEHNQVVHVQEVHNHQVVHAQEEDNQVVHVPVSPNKLNYTKEDILRHLELDEDVLHHPQPTDDPLLNSFNMDMSFQPELLHVEEHDMSFQPENPIQMPLPHYSENFEFILNNISFDS</sequence>
<dbReference type="GO" id="GO:0006355">
    <property type="term" value="P:regulation of DNA-templated transcription"/>
    <property type="evidence" value="ECO:0007669"/>
    <property type="project" value="InterPro"/>
</dbReference>
<keyword evidence="4" id="KW-0539">Nucleus</keyword>
<dbReference type="PANTHER" id="PTHR31719">
    <property type="entry name" value="NAC TRANSCRIPTION FACTOR 56"/>
    <property type="match status" value="1"/>
</dbReference>
<dbReference type="PANTHER" id="PTHR31719:SF179">
    <property type="entry name" value="OS08G0148400 PROTEIN"/>
    <property type="match status" value="1"/>
</dbReference>
<reference evidence="7" key="2">
    <citation type="submission" date="2021-03" db="UniProtKB">
        <authorList>
            <consortium name="EnsemblPlants"/>
        </authorList>
    </citation>
    <scope>IDENTIFICATION</scope>
</reference>